<dbReference type="InterPro" id="IPR019405">
    <property type="entry name" value="Lactonase_7-beta_prop"/>
</dbReference>
<sequence>MSKSRTLAVAYVGCRTSRERGAKGRGLSVFDVHADGRWTQVQLVEGMVNPSFLAVDRQGDFLYAVHGDMTDVTSLRRGPDGRLVVLGTTSTGGANPVHLAPDPTNRFMLIANYASGSVSALPRNIDGSLADPSAILILPGHPGPDRVQQLSSHPHQVAWDPANRFVVVPDKGTDQIFVLRFDPNDARLEICGRFATKPGSGPRHVVFHPTRPYAFVAYELSSEVGVYGYDAQAGTLDLRGVYRTIPADASSGNTAAEVLVTADGGMVLVTNRGHDSIYCAHFIAEQETLHAPSWTSCGGHGPRFASFGVGSDQLLVANELSDNICAFDLSPAERPTRVPGSEIITGSPVCILIP</sequence>
<dbReference type="InterPro" id="IPR015943">
    <property type="entry name" value="WD40/YVTN_repeat-like_dom_sf"/>
</dbReference>
<dbReference type="InterPro" id="IPR011048">
    <property type="entry name" value="Haem_d1_sf"/>
</dbReference>
<dbReference type="EMBL" id="CP053709">
    <property type="protein sequence ID" value="QKE93075.1"/>
    <property type="molecule type" value="Genomic_DNA"/>
</dbReference>
<dbReference type="KEGG" id="lck:HN018_23040"/>
<evidence type="ECO:0000313" key="3">
    <source>
        <dbReference type="EMBL" id="QKE93075.1"/>
    </source>
</evidence>
<keyword evidence="2" id="KW-0119">Carbohydrate metabolism</keyword>
<dbReference type="SUPFAM" id="SSF51004">
    <property type="entry name" value="C-terminal (heme d1) domain of cytochrome cd1-nitrite reductase"/>
    <property type="match status" value="1"/>
</dbReference>
<protein>
    <submittedName>
        <fullName evidence="3">Lactonase family protein</fullName>
    </submittedName>
</protein>
<evidence type="ECO:0000256" key="1">
    <source>
        <dbReference type="ARBA" id="ARBA00005564"/>
    </source>
</evidence>
<dbReference type="AlphaFoldDB" id="A0A6M8HY24"/>
<dbReference type="PANTHER" id="PTHR30344">
    <property type="entry name" value="6-PHOSPHOGLUCONOLACTONASE-RELATED"/>
    <property type="match status" value="1"/>
</dbReference>
<gene>
    <name evidence="3" type="ORF">HN018_23040</name>
</gene>
<evidence type="ECO:0000256" key="2">
    <source>
        <dbReference type="ARBA" id="ARBA00022526"/>
    </source>
</evidence>
<evidence type="ECO:0000313" key="4">
    <source>
        <dbReference type="Proteomes" id="UP000500767"/>
    </source>
</evidence>
<dbReference type="Gene3D" id="2.130.10.10">
    <property type="entry name" value="YVTN repeat-like/Quinoprotein amine dehydrogenase"/>
    <property type="match status" value="1"/>
</dbReference>
<reference evidence="3 4" key="1">
    <citation type="journal article" date="2014" name="World J. Microbiol. Biotechnol.">
        <title>Biodiversity and physiological characteristics of Antarctic and Arctic lichens-associated bacteria.</title>
        <authorList>
            <person name="Lee Y.M."/>
            <person name="Kim E.H."/>
            <person name="Lee H.K."/>
            <person name="Hong S.G."/>
        </authorList>
    </citation>
    <scope>NUCLEOTIDE SEQUENCE [LARGE SCALE GENOMIC DNA]</scope>
    <source>
        <strain evidence="3 4">PAMC 26569</strain>
        <plasmid evidence="3">unnamed1</plasmid>
    </source>
</reference>
<dbReference type="GO" id="GO:0017057">
    <property type="term" value="F:6-phosphogluconolactonase activity"/>
    <property type="evidence" value="ECO:0007669"/>
    <property type="project" value="TreeGrafter"/>
</dbReference>
<dbReference type="PANTHER" id="PTHR30344:SF1">
    <property type="entry name" value="6-PHOSPHOGLUCONOLACTONASE"/>
    <property type="match status" value="1"/>
</dbReference>
<dbReference type="GO" id="GO:0006006">
    <property type="term" value="P:glucose metabolic process"/>
    <property type="evidence" value="ECO:0007669"/>
    <property type="project" value="UniProtKB-KW"/>
</dbReference>
<geneLocation type="plasmid" evidence="3 4">
    <name>unnamed1</name>
</geneLocation>
<proteinExistence type="inferred from homology"/>
<keyword evidence="3" id="KW-0614">Plasmid</keyword>
<accession>A0A6M8HY24</accession>
<dbReference type="InterPro" id="IPR050282">
    <property type="entry name" value="Cycloisomerase_2"/>
</dbReference>
<name>A0A6M8HY24_9PROT</name>
<dbReference type="RefSeq" id="WP_171836247.1">
    <property type="nucleotide sequence ID" value="NZ_CP053709.1"/>
</dbReference>
<organism evidence="3 4">
    <name type="scientific">Lichenicola cladoniae</name>
    <dbReference type="NCBI Taxonomy" id="1484109"/>
    <lineage>
        <taxon>Bacteria</taxon>
        <taxon>Pseudomonadati</taxon>
        <taxon>Pseudomonadota</taxon>
        <taxon>Alphaproteobacteria</taxon>
        <taxon>Acetobacterales</taxon>
        <taxon>Acetobacteraceae</taxon>
        <taxon>Lichenicola</taxon>
    </lineage>
</organism>
<dbReference type="Pfam" id="PF10282">
    <property type="entry name" value="Lactonase"/>
    <property type="match status" value="1"/>
</dbReference>
<dbReference type="Proteomes" id="UP000500767">
    <property type="component" value="Plasmid unnamed1"/>
</dbReference>
<comment type="similarity">
    <text evidence="1">Belongs to the cycloisomerase 2 family.</text>
</comment>
<keyword evidence="4" id="KW-1185">Reference proteome</keyword>
<keyword evidence="2" id="KW-0313">Glucose metabolism</keyword>